<feature type="compositionally biased region" description="Acidic residues" evidence="3">
    <location>
        <begin position="438"/>
        <end position="465"/>
    </location>
</feature>
<dbReference type="GO" id="GO:0031491">
    <property type="term" value="F:nucleosome binding"/>
    <property type="evidence" value="ECO:0007669"/>
    <property type="project" value="TreeGrafter"/>
</dbReference>
<dbReference type="AlphaFoldDB" id="A0A8H5BU76"/>
<evidence type="ECO:0000259" key="4">
    <source>
        <dbReference type="SMART" id="SM01287"/>
    </source>
</evidence>
<protein>
    <recommendedName>
        <fullName evidence="4">Histone chaperone RTT106/FACT complex subunit SPT16-like middle domain-containing protein</fullName>
    </recommendedName>
</protein>
<comment type="caution">
    <text evidence="5">The sequence shown here is derived from an EMBL/GenBank/DDBJ whole genome shotgun (WGS) entry which is preliminary data.</text>
</comment>
<dbReference type="Proteomes" id="UP000567179">
    <property type="component" value="Unassembled WGS sequence"/>
</dbReference>
<dbReference type="SUPFAM" id="SSF50729">
    <property type="entry name" value="PH domain-like"/>
    <property type="match status" value="1"/>
</dbReference>
<sequence length="514" mass="55279">MAQNQHYLRAVMPTLPTEIAHKIRSMCVSADTEATLENFVRFLLGGTHSGEASKAIQDQWAPKQAAVKEILKTLGPSPDPPEKKRGRDDEDSTSPEAKKPRLSPQTNGNPDTGLPLYTLHAISATSPVRKKVDITVHENAIVMVNPTSRAVESTLPLATIKRAFIVPTRGKSKPHWTVIILSSDIPDKGKPAPGTTSENHQIILGIDAVSTSPLTTTTYTKDEAAATVSPKGSETLPFLRAFLSHLGGGVSLMEPSKAAVFKSACTGVGSGASASPDGIPGVEAYRAAKPGNLWFAREGILWGESKPCEFWPVGDLLGRSEGLRLVGSGRTFTVVLTRRLAKDGEVAEGEEDMGEETEFGMVDGKEREGINEWVRNHRHLFGKATSSQDAEPAMPPPRQGPMTIRDLLEDEDEEDDEDFEASVSDLDGSERLSSGDSSSEDEGGEGSDEEGEAEGSEEEDVEMQELDPAHHPLLRPGAMPKMSKAAMEMAVGIVEESLAGPEDVDELDEDELED</sequence>
<evidence type="ECO:0000256" key="1">
    <source>
        <dbReference type="ARBA" id="ARBA00006159"/>
    </source>
</evidence>
<feature type="compositionally biased region" description="Acidic residues" evidence="3">
    <location>
        <begin position="408"/>
        <end position="420"/>
    </location>
</feature>
<dbReference type="Gene3D" id="2.30.29.30">
    <property type="entry name" value="Pleckstrin-homology domain (PH domain)/Phosphotyrosine-binding domain (PTB)"/>
    <property type="match status" value="1"/>
</dbReference>
<dbReference type="GO" id="GO:0042393">
    <property type="term" value="F:histone binding"/>
    <property type="evidence" value="ECO:0007669"/>
    <property type="project" value="TreeGrafter"/>
</dbReference>
<dbReference type="OrthoDB" id="75754at2759"/>
<feature type="domain" description="Histone chaperone RTT106/FACT complex subunit SPT16-like middle" evidence="4">
    <location>
        <begin position="279"/>
        <end position="384"/>
    </location>
</feature>
<dbReference type="SMART" id="SM01287">
    <property type="entry name" value="Rtt106"/>
    <property type="match status" value="1"/>
</dbReference>
<evidence type="ECO:0000256" key="2">
    <source>
        <dbReference type="ARBA" id="ARBA00025370"/>
    </source>
</evidence>
<evidence type="ECO:0000313" key="5">
    <source>
        <dbReference type="EMBL" id="KAF5329475.1"/>
    </source>
</evidence>
<dbReference type="InterPro" id="IPR050454">
    <property type="entry name" value="RTT106/SSRP1_HistChap/FACT"/>
</dbReference>
<reference evidence="5 6" key="1">
    <citation type="journal article" date="2020" name="ISME J.">
        <title>Uncovering the hidden diversity of litter-decomposition mechanisms in mushroom-forming fungi.</title>
        <authorList>
            <person name="Floudas D."/>
            <person name="Bentzer J."/>
            <person name="Ahren D."/>
            <person name="Johansson T."/>
            <person name="Persson P."/>
            <person name="Tunlid A."/>
        </authorList>
    </citation>
    <scope>NUCLEOTIDE SEQUENCE [LARGE SCALE GENOMIC DNA]</scope>
    <source>
        <strain evidence="5 6">CBS 101986</strain>
    </source>
</reference>
<accession>A0A8H5BU76</accession>
<feature type="compositionally biased region" description="Acidic residues" evidence="3">
    <location>
        <begin position="502"/>
        <end position="514"/>
    </location>
</feature>
<dbReference type="EMBL" id="JAACJJ010000002">
    <property type="protein sequence ID" value="KAF5329475.1"/>
    <property type="molecule type" value="Genomic_DNA"/>
</dbReference>
<comment type="similarity">
    <text evidence="1">Belongs to the RTT106 family.</text>
</comment>
<dbReference type="Pfam" id="PF08512">
    <property type="entry name" value="Rttp106-like_middle"/>
    <property type="match status" value="1"/>
</dbReference>
<dbReference type="PANTHER" id="PTHR45849:SF3">
    <property type="entry name" value="HISTONE CHAPERONE RTT106"/>
    <property type="match status" value="1"/>
</dbReference>
<keyword evidence="6" id="KW-1185">Reference proteome</keyword>
<name>A0A8H5BU76_9AGAR</name>
<evidence type="ECO:0000313" key="6">
    <source>
        <dbReference type="Proteomes" id="UP000567179"/>
    </source>
</evidence>
<evidence type="ECO:0000256" key="3">
    <source>
        <dbReference type="SAM" id="MobiDB-lite"/>
    </source>
</evidence>
<dbReference type="PANTHER" id="PTHR45849">
    <property type="entry name" value="FACT COMPLEX SUBUNIT SSRP1"/>
    <property type="match status" value="1"/>
</dbReference>
<gene>
    <name evidence="5" type="ORF">D9619_009125</name>
</gene>
<feature type="region of interest" description="Disordered" evidence="3">
    <location>
        <begin position="493"/>
        <end position="514"/>
    </location>
</feature>
<comment type="function">
    <text evidence="2">Component of the FACT complex, a general chromatin factor that acts to reorganize nucleosomes. The FACT complex is involved in multiple processes that require DNA as a template such as mRNA elongation, DNA replication and DNA repair. During transcription elongation the FACT complex acts as a histone chaperone that both destabilizes and restores nucleosomal structure. It facilitates the passage of RNA polymerase II and transcription by promoting the dissociation of one histone H2A-H2B dimer from the nucleosome, then subsequently promotes the reestablishment of the nucleosome following the passage of RNA polymerase II.</text>
</comment>
<feature type="region of interest" description="Disordered" evidence="3">
    <location>
        <begin position="382"/>
        <end position="481"/>
    </location>
</feature>
<dbReference type="InterPro" id="IPR011993">
    <property type="entry name" value="PH-like_dom_sf"/>
</dbReference>
<feature type="region of interest" description="Disordered" evidence="3">
    <location>
        <begin position="72"/>
        <end position="115"/>
    </location>
</feature>
<proteinExistence type="inferred from homology"/>
<dbReference type="InterPro" id="IPR013719">
    <property type="entry name" value="RTT106/SPT16-like_middle_dom"/>
</dbReference>
<organism evidence="5 6">
    <name type="scientific">Psilocybe cf. subviscida</name>
    <dbReference type="NCBI Taxonomy" id="2480587"/>
    <lineage>
        <taxon>Eukaryota</taxon>
        <taxon>Fungi</taxon>
        <taxon>Dikarya</taxon>
        <taxon>Basidiomycota</taxon>
        <taxon>Agaricomycotina</taxon>
        <taxon>Agaricomycetes</taxon>
        <taxon>Agaricomycetidae</taxon>
        <taxon>Agaricales</taxon>
        <taxon>Agaricineae</taxon>
        <taxon>Strophariaceae</taxon>
        <taxon>Psilocybe</taxon>
    </lineage>
</organism>